<name>A0A2S4KW26_9HYPO</name>
<gene>
    <name evidence="1" type="ORF">TPAR_05410</name>
</gene>
<dbReference type="Pfam" id="PF04299">
    <property type="entry name" value="FMN_bind_2"/>
    <property type="match status" value="1"/>
</dbReference>
<dbReference type="OrthoDB" id="2101473at2759"/>
<protein>
    <recommendedName>
        <fullName evidence="3">Transcriptional regulator</fullName>
    </recommendedName>
</protein>
<dbReference type="InterPro" id="IPR012349">
    <property type="entry name" value="Split_barrel_FMN-bd"/>
</dbReference>
<dbReference type="PANTHER" id="PTHR35802">
    <property type="entry name" value="PROTEASE SYNTHASE AND SPORULATION PROTEIN PAI 2"/>
    <property type="match status" value="1"/>
</dbReference>
<accession>A0A2S4KW26</accession>
<keyword evidence="2" id="KW-1185">Reference proteome</keyword>
<dbReference type="AlphaFoldDB" id="A0A2S4KW26"/>
<dbReference type="Gene3D" id="2.30.110.10">
    <property type="entry name" value="Electron Transport, Fmn-binding Protein, Chain A"/>
    <property type="match status" value="1"/>
</dbReference>
<dbReference type="InterPro" id="IPR007396">
    <property type="entry name" value="TR_PAI2-type"/>
</dbReference>
<sequence>MLRQLIRDNPLGIPTTAMPSKTYPLIQSTHIPFLLDVSDEDDETELGVLRGHLSRHNPQIKAMMDTLQAEPDTTTTGVLEQGVTVLFNSPVHHYVTPRLYTETDPSSGKVVPTWNYAAAQAYRRARVFYDAKSDESAAFLSRQIDDCSGTRSAPSWGTRAPTAAYSADSEEDCSAWPSRPCF</sequence>
<comment type="caution">
    <text evidence="1">The sequence shown here is derived from an EMBL/GenBank/DDBJ whole genome shotgun (WGS) entry which is preliminary data.</text>
</comment>
<dbReference type="SUPFAM" id="SSF50475">
    <property type="entry name" value="FMN-binding split barrel"/>
    <property type="match status" value="1"/>
</dbReference>
<dbReference type="PANTHER" id="PTHR35802:SF1">
    <property type="entry name" value="PROTEASE SYNTHASE AND SPORULATION PROTEIN PAI 2"/>
    <property type="match status" value="1"/>
</dbReference>
<organism evidence="1 2">
    <name type="scientific">Tolypocladium paradoxum</name>
    <dbReference type="NCBI Taxonomy" id="94208"/>
    <lineage>
        <taxon>Eukaryota</taxon>
        <taxon>Fungi</taxon>
        <taxon>Dikarya</taxon>
        <taxon>Ascomycota</taxon>
        <taxon>Pezizomycotina</taxon>
        <taxon>Sordariomycetes</taxon>
        <taxon>Hypocreomycetidae</taxon>
        <taxon>Hypocreales</taxon>
        <taxon>Ophiocordycipitaceae</taxon>
        <taxon>Tolypocladium</taxon>
    </lineage>
</organism>
<evidence type="ECO:0008006" key="3">
    <source>
        <dbReference type="Google" id="ProtNLM"/>
    </source>
</evidence>
<dbReference type="Proteomes" id="UP000237481">
    <property type="component" value="Unassembled WGS sequence"/>
</dbReference>
<dbReference type="EMBL" id="PKSG01000527">
    <property type="protein sequence ID" value="POR34389.1"/>
    <property type="molecule type" value="Genomic_DNA"/>
</dbReference>
<proteinExistence type="predicted"/>
<reference evidence="1 2" key="1">
    <citation type="submission" date="2018-01" db="EMBL/GenBank/DDBJ databases">
        <title>Harnessing the power of phylogenomics to disentangle the directionality and signatures of interkingdom host jumping in the parasitic fungal genus Tolypocladium.</title>
        <authorList>
            <person name="Quandt C.A."/>
            <person name="Patterson W."/>
            <person name="Spatafora J.W."/>
        </authorList>
    </citation>
    <scope>NUCLEOTIDE SEQUENCE [LARGE SCALE GENOMIC DNA]</scope>
    <source>
        <strain evidence="1 2">NRBC 100945</strain>
    </source>
</reference>
<evidence type="ECO:0000313" key="1">
    <source>
        <dbReference type="EMBL" id="POR34389.1"/>
    </source>
</evidence>
<evidence type="ECO:0000313" key="2">
    <source>
        <dbReference type="Proteomes" id="UP000237481"/>
    </source>
</evidence>